<gene>
    <name evidence="2" type="ORF">GCM10011511_53040</name>
</gene>
<evidence type="ECO:0000313" key="3">
    <source>
        <dbReference type="Proteomes" id="UP000607559"/>
    </source>
</evidence>
<dbReference type="AlphaFoldDB" id="A0A8J2UIX2"/>
<evidence type="ECO:0000259" key="1">
    <source>
        <dbReference type="Pfam" id="PF08522"/>
    </source>
</evidence>
<dbReference type="PROSITE" id="PS51257">
    <property type="entry name" value="PROKAR_LIPOPROTEIN"/>
    <property type="match status" value="1"/>
</dbReference>
<feature type="domain" description="BT-3987-like N-terminal" evidence="1">
    <location>
        <begin position="59"/>
        <end position="165"/>
    </location>
</feature>
<proteinExistence type="predicted"/>
<keyword evidence="3" id="KW-1185">Reference proteome</keyword>
<dbReference type="EMBL" id="BMJC01000006">
    <property type="protein sequence ID" value="GGB22507.1"/>
    <property type="molecule type" value="Genomic_DNA"/>
</dbReference>
<name>A0A8J2UIX2_9BACT</name>
<protein>
    <recommendedName>
        <fullName evidence="1">BT-3987-like N-terminal domain-containing protein</fullName>
    </recommendedName>
</protein>
<sequence>MKRISIVLPLFTAVLFSACLKDKPNVDLASTQGTYIAEISTASTSGTTDAPASGLAYFSAATLSFNGANDPDSVFFTVNIASDYAPTKNMSVTLGVDQTALTNYNASGPPTVFEMFPDSTFSFPTKTGTIKAGSRLDTFWVVFHPNKIDPTHSYMLPISITSAPGTTISGNMGTIYFHAIGNPLAGNYNQEWIRYNNTAGTGTPAFDQQIGPTPFIPNTPTEISVTSGSAGMTYIVDFTNNNGVLSNFSVSFPSSGTGSASAGGITITGGPTIILADPVNKKFTFNFTYNNSAGAGRNITDKFY</sequence>
<dbReference type="InterPro" id="IPR013728">
    <property type="entry name" value="BT_3987-like_N"/>
</dbReference>
<evidence type="ECO:0000313" key="2">
    <source>
        <dbReference type="EMBL" id="GGB22507.1"/>
    </source>
</evidence>
<dbReference type="RefSeq" id="WP_188937474.1">
    <property type="nucleotide sequence ID" value="NZ_BMJC01000006.1"/>
</dbReference>
<reference evidence="2" key="2">
    <citation type="submission" date="2020-09" db="EMBL/GenBank/DDBJ databases">
        <authorList>
            <person name="Sun Q."/>
            <person name="Zhou Y."/>
        </authorList>
    </citation>
    <scope>NUCLEOTIDE SEQUENCE</scope>
    <source>
        <strain evidence="2">CGMCC 1.15448</strain>
    </source>
</reference>
<dbReference type="Gene3D" id="2.60.40.1740">
    <property type="entry name" value="hypothetical protein (bacova_03559)"/>
    <property type="match status" value="1"/>
</dbReference>
<reference evidence="2" key="1">
    <citation type="journal article" date="2014" name="Int. J. Syst. Evol. Microbiol.">
        <title>Complete genome sequence of Corynebacterium casei LMG S-19264T (=DSM 44701T), isolated from a smear-ripened cheese.</title>
        <authorList>
            <consortium name="US DOE Joint Genome Institute (JGI-PGF)"/>
            <person name="Walter F."/>
            <person name="Albersmeier A."/>
            <person name="Kalinowski J."/>
            <person name="Ruckert C."/>
        </authorList>
    </citation>
    <scope>NUCLEOTIDE SEQUENCE</scope>
    <source>
        <strain evidence="2">CGMCC 1.15448</strain>
    </source>
</reference>
<comment type="caution">
    <text evidence="2">The sequence shown here is derived from an EMBL/GenBank/DDBJ whole genome shotgun (WGS) entry which is preliminary data.</text>
</comment>
<dbReference type="Proteomes" id="UP000607559">
    <property type="component" value="Unassembled WGS sequence"/>
</dbReference>
<dbReference type="Pfam" id="PF08522">
    <property type="entry name" value="BT_3987-like_N"/>
    <property type="match status" value="1"/>
</dbReference>
<accession>A0A8J2UIX2</accession>
<organism evidence="2 3">
    <name type="scientific">Puia dinghuensis</name>
    <dbReference type="NCBI Taxonomy" id="1792502"/>
    <lineage>
        <taxon>Bacteria</taxon>
        <taxon>Pseudomonadati</taxon>
        <taxon>Bacteroidota</taxon>
        <taxon>Chitinophagia</taxon>
        <taxon>Chitinophagales</taxon>
        <taxon>Chitinophagaceae</taxon>
        <taxon>Puia</taxon>
    </lineage>
</organism>